<gene>
    <name evidence="3" type="ORF">SAMN02745111_02115</name>
</gene>
<keyword evidence="2" id="KW-1133">Transmembrane helix</keyword>
<dbReference type="Proteomes" id="UP000190814">
    <property type="component" value="Unassembled WGS sequence"/>
</dbReference>
<keyword evidence="4" id="KW-1185">Reference proteome</keyword>
<evidence type="ECO:0000313" key="3">
    <source>
        <dbReference type="EMBL" id="SKA70789.1"/>
    </source>
</evidence>
<reference evidence="3 4" key="1">
    <citation type="submission" date="2017-02" db="EMBL/GenBank/DDBJ databases">
        <authorList>
            <person name="Peterson S.W."/>
        </authorList>
    </citation>
    <scope>NUCLEOTIDE SEQUENCE [LARGE SCALE GENOMIC DNA]</scope>
    <source>
        <strain evidence="3 4">ATCC 35992</strain>
    </source>
</reference>
<evidence type="ECO:0000256" key="2">
    <source>
        <dbReference type="SAM" id="Phobius"/>
    </source>
</evidence>
<feature type="coiled-coil region" evidence="1">
    <location>
        <begin position="131"/>
        <end position="158"/>
    </location>
</feature>
<keyword evidence="2" id="KW-0472">Membrane</keyword>
<dbReference type="EMBL" id="FUXZ01000014">
    <property type="protein sequence ID" value="SKA70789.1"/>
    <property type="molecule type" value="Genomic_DNA"/>
</dbReference>
<keyword evidence="1" id="KW-0175">Coiled coil</keyword>
<keyword evidence="2" id="KW-0812">Transmembrane</keyword>
<feature type="transmembrane region" description="Helical" evidence="2">
    <location>
        <begin position="7"/>
        <end position="28"/>
    </location>
</feature>
<sequence length="191" mass="21842">MKEEKRLIICVGLVVLIMLALVGGAALFKQMNNKFDKQEEKNQSADKTLSEYIESLKWGTEMNEIKDTLKKEYNIDLQVGSKYCEFKTSDYKNVNKVDVSVALSPEGNVMKPEGGKLSKISIVFVPNDESLTTADATFERLDEIAKKYEEELKKDYKEGEANSTFDRKWENDETTIDMNLSNKLIIKYAKK</sequence>
<protein>
    <submittedName>
        <fullName evidence="3">Uncharacterized protein</fullName>
    </submittedName>
</protein>
<dbReference type="STRING" id="39495.SAMN02745111_02115"/>
<evidence type="ECO:0000256" key="1">
    <source>
        <dbReference type="SAM" id="Coils"/>
    </source>
</evidence>
<dbReference type="AlphaFoldDB" id="A0A1T4W0Y3"/>
<evidence type="ECO:0000313" key="4">
    <source>
        <dbReference type="Proteomes" id="UP000190814"/>
    </source>
</evidence>
<dbReference type="RefSeq" id="WP_078766944.1">
    <property type="nucleotide sequence ID" value="NZ_FUXZ01000014.1"/>
</dbReference>
<proteinExistence type="predicted"/>
<accession>A0A1T4W0Y3</accession>
<name>A0A1T4W0Y3_9FIRM</name>
<organism evidence="3 4">
    <name type="scientific">Eubacterium uniforme</name>
    <dbReference type="NCBI Taxonomy" id="39495"/>
    <lineage>
        <taxon>Bacteria</taxon>
        <taxon>Bacillati</taxon>
        <taxon>Bacillota</taxon>
        <taxon>Clostridia</taxon>
        <taxon>Eubacteriales</taxon>
        <taxon>Eubacteriaceae</taxon>
        <taxon>Eubacterium</taxon>
    </lineage>
</organism>